<gene>
    <name evidence="3" type="ORF">SEMRO_195_G083080.1</name>
</gene>
<evidence type="ECO:0000313" key="3">
    <source>
        <dbReference type="EMBL" id="CAB9504368.1"/>
    </source>
</evidence>
<dbReference type="AlphaFoldDB" id="A0A9N8H774"/>
<name>A0A9N8H774_9STRA</name>
<sequence length="115" mass="13123">MAETPSVVFGTPASPVKKGPQKRSPYFQEPRDPMLEARLGLRQALRELRKHFAATKKVPVYFIFNNKTLDDLVIRLPMTDMELKAIHGIGPQKAKEYGPSILEAIRKDRQEIFAF</sequence>
<keyword evidence="3" id="KW-0347">Helicase</keyword>
<dbReference type="GO" id="GO:0003676">
    <property type="term" value="F:nucleic acid binding"/>
    <property type="evidence" value="ECO:0007669"/>
    <property type="project" value="InterPro"/>
</dbReference>
<organism evidence="3 4">
    <name type="scientific">Seminavis robusta</name>
    <dbReference type="NCBI Taxonomy" id="568900"/>
    <lineage>
        <taxon>Eukaryota</taxon>
        <taxon>Sar</taxon>
        <taxon>Stramenopiles</taxon>
        <taxon>Ochrophyta</taxon>
        <taxon>Bacillariophyta</taxon>
        <taxon>Bacillariophyceae</taxon>
        <taxon>Bacillariophycidae</taxon>
        <taxon>Naviculales</taxon>
        <taxon>Naviculaceae</taxon>
        <taxon>Seminavis</taxon>
    </lineage>
</organism>
<keyword evidence="3" id="KW-0547">Nucleotide-binding</keyword>
<reference evidence="3" key="1">
    <citation type="submission" date="2020-06" db="EMBL/GenBank/DDBJ databases">
        <authorList>
            <consortium name="Plant Systems Biology data submission"/>
        </authorList>
    </citation>
    <scope>NUCLEOTIDE SEQUENCE</scope>
    <source>
        <strain evidence="3">D6</strain>
    </source>
</reference>
<evidence type="ECO:0000259" key="2">
    <source>
        <dbReference type="PROSITE" id="PS50967"/>
    </source>
</evidence>
<dbReference type="PROSITE" id="PS50967">
    <property type="entry name" value="HRDC"/>
    <property type="match status" value="1"/>
</dbReference>
<dbReference type="SMART" id="SM00341">
    <property type="entry name" value="HRDC"/>
    <property type="match status" value="1"/>
</dbReference>
<feature type="region of interest" description="Disordered" evidence="1">
    <location>
        <begin position="1"/>
        <end position="29"/>
    </location>
</feature>
<dbReference type="Proteomes" id="UP001153069">
    <property type="component" value="Unassembled WGS sequence"/>
</dbReference>
<accession>A0A9N8H774</accession>
<dbReference type="GO" id="GO:0004386">
    <property type="term" value="F:helicase activity"/>
    <property type="evidence" value="ECO:0007669"/>
    <property type="project" value="UniProtKB-KW"/>
</dbReference>
<evidence type="ECO:0000256" key="1">
    <source>
        <dbReference type="SAM" id="MobiDB-lite"/>
    </source>
</evidence>
<dbReference type="GO" id="GO:0000166">
    <property type="term" value="F:nucleotide binding"/>
    <property type="evidence" value="ECO:0007669"/>
    <property type="project" value="InterPro"/>
</dbReference>
<dbReference type="Pfam" id="PF00570">
    <property type="entry name" value="HRDC"/>
    <property type="match status" value="1"/>
</dbReference>
<dbReference type="InterPro" id="IPR002121">
    <property type="entry name" value="HRDC_dom"/>
</dbReference>
<protein>
    <submittedName>
        <fullName evidence="3">ATP-dependent DNA helicase RecQ</fullName>
    </submittedName>
</protein>
<dbReference type="SUPFAM" id="SSF47819">
    <property type="entry name" value="HRDC-like"/>
    <property type="match status" value="1"/>
</dbReference>
<feature type="domain" description="HRDC" evidence="2">
    <location>
        <begin position="35"/>
        <end position="115"/>
    </location>
</feature>
<dbReference type="InterPro" id="IPR010997">
    <property type="entry name" value="HRDC-like_sf"/>
</dbReference>
<keyword evidence="3" id="KW-0378">Hydrolase</keyword>
<evidence type="ECO:0000313" key="4">
    <source>
        <dbReference type="Proteomes" id="UP001153069"/>
    </source>
</evidence>
<dbReference type="InterPro" id="IPR044876">
    <property type="entry name" value="HRDC_dom_sf"/>
</dbReference>
<comment type="caution">
    <text evidence="3">The sequence shown here is derived from an EMBL/GenBank/DDBJ whole genome shotgun (WGS) entry which is preliminary data.</text>
</comment>
<keyword evidence="4" id="KW-1185">Reference proteome</keyword>
<proteinExistence type="predicted"/>
<keyword evidence="3" id="KW-0067">ATP-binding</keyword>
<dbReference type="Gene3D" id="1.10.150.80">
    <property type="entry name" value="HRDC domain"/>
    <property type="match status" value="1"/>
</dbReference>
<dbReference type="EMBL" id="CAICTM010000194">
    <property type="protein sequence ID" value="CAB9504368.1"/>
    <property type="molecule type" value="Genomic_DNA"/>
</dbReference>